<accession>D3PII8</accession>
<evidence type="ECO:0000256" key="2">
    <source>
        <dbReference type="ARBA" id="ARBA00022448"/>
    </source>
</evidence>
<sequence length="110" mass="12857">MNGSEIADQLRHMQEFIALEAREKVEEIDSKAEEEFEIEKSRLLSTEVERLNEMFQRREKQLTLAKKILDSNLANQSRLKVLESRNGQMSLLKEETISRLFSITKKSVCL</sequence>
<comment type="similarity">
    <text evidence="1">Belongs to the V-ATPase E subunit family.</text>
</comment>
<evidence type="ECO:0000256" key="1">
    <source>
        <dbReference type="ARBA" id="ARBA00005901"/>
    </source>
</evidence>
<keyword evidence="3" id="KW-0406">Ion transport</keyword>
<dbReference type="AlphaFoldDB" id="D3PII8"/>
<dbReference type="GO" id="GO:0046961">
    <property type="term" value="F:proton-transporting ATPase activity, rotational mechanism"/>
    <property type="evidence" value="ECO:0007669"/>
    <property type="project" value="InterPro"/>
</dbReference>
<proteinExistence type="evidence at transcript level"/>
<dbReference type="Gene3D" id="6.10.250.1620">
    <property type="match status" value="1"/>
</dbReference>
<evidence type="ECO:0000256" key="3">
    <source>
        <dbReference type="ARBA" id="ARBA00023065"/>
    </source>
</evidence>
<dbReference type="PANTHER" id="PTHR45715">
    <property type="entry name" value="ATPASE H+-TRANSPORTING V1 SUBUNIT E1A-RELATED"/>
    <property type="match status" value="1"/>
</dbReference>
<gene>
    <name evidence="4" type="primary">VATE</name>
</gene>
<keyword evidence="2" id="KW-0813">Transport</keyword>
<protein>
    <submittedName>
        <fullName evidence="4">V-type proton ATPase subunit E</fullName>
    </submittedName>
</protein>
<evidence type="ECO:0000313" key="4">
    <source>
        <dbReference type="EMBL" id="ADD38374.1"/>
    </source>
</evidence>
<reference evidence="4" key="1">
    <citation type="submission" date="2010-03" db="EMBL/GenBank/DDBJ databases">
        <title>Atlantic Lepeophtheirus salmonis ESTs and full-length cDNAs.</title>
        <authorList>
            <person name="Yasuike M."/>
            <person name="von Schalburg K."/>
            <person name="Cooper G."/>
            <person name="Leong J."/>
            <person name="Nilsen F."/>
            <person name="Jones S.R.M."/>
            <person name="Koop B.F."/>
        </authorList>
    </citation>
    <scope>NUCLEOTIDE SEQUENCE</scope>
    <source>
        <strain evidence="4">Atlantic form</strain>
        <tissue evidence="4">Mixed tissue</tissue>
    </source>
</reference>
<dbReference type="EMBL" id="BT121444">
    <property type="protein sequence ID" value="ADD38374.1"/>
    <property type="molecule type" value="mRNA"/>
</dbReference>
<name>D3PII8_LEPSM</name>
<dbReference type="GO" id="GO:0033178">
    <property type="term" value="C:proton-transporting two-sector ATPase complex, catalytic domain"/>
    <property type="evidence" value="ECO:0007669"/>
    <property type="project" value="InterPro"/>
</dbReference>
<dbReference type="Pfam" id="PF01991">
    <property type="entry name" value="vATP-synt_E"/>
    <property type="match status" value="1"/>
</dbReference>
<organism evidence="4">
    <name type="scientific">Lepeophtheirus salmonis</name>
    <name type="common">Salmon louse</name>
    <name type="synonym">Caligus salmonis</name>
    <dbReference type="NCBI Taxonomy" id="72036"/>
    <lineage>
        <taxon>Eukaryota</taxon>
        <taxon>Metazoa</taxon>
        <taxon>Ecdysozoa</taxon>
        <taxon>Arthropoda</taxon>
        <taxon>Crustacea</taxon>
        <taxon>Multicrustacea</taxon>
        <taxon>Hexanauplia</taxon>
        <taxon>Copepoda</taxon>
        <taxon>Siphonostomatoida</taxon>
        <taxon>Caligidae</taxon>
        <taxon>Lepeophtheirus</taxon>
    </lineage>
</organism>
<dbReference type="InterPro" id="IPR002842">
    <property type="entry name" value="ATPase_V1_Esu"/>
</dbReference>